<sequence length="133" mass="14965">MTPDKLKKNFSRCPDWEEKYLYLIELGDRFATLDEAFHTEEYLVPGCQSQVWVTLSVEDEKIVLNASSDAAIVRGLLALLVIAFDGQPLSDARAFDLKGWFAELDLESHLTPTRTMGLNAIVNHVKALTDQHS</sequence>
<dbReference type="InterPro" id="IPR003808">
    <property type="entry name" value="Fe-S_metab-assoc_dom"/>
</dbReference>
<dbReference type="Pfam" id="PF02657">
    <property type="entry name" value="SufE"/>
    <property type="match status" value="1"/>
</dbReference>
<proteinExistence type="predicted"/>
<dbReference type="SUPFAM" id="SSF82649">
    <property type="entry name" value="SufE/NifU"/>
    <property type="match status" value="1"/>
</dbReference>
<evidence type="ECO:0000313" key="2">
    <source>
        <dbReference type="EMBL" id="XDK24004.1"/>
    </source>
</evidence>
<gene>
    <name evidence="2" type="ORF">AB0763_07090</name>
</gene>
<dbReference type="PANTHER" id="PTHR43597">
    <property type="entry name" value="SULFUR ACCEPTOR PROTEIN CSDE"/>
    <property type="match status" value="1"/>
</dbReference>
<organism evidence="2">
    <name type="scientific">Vibrio sp. HB236076</name>
    <dbReference type="NCBI Taxonomy" id="3232307"/>
    <lineage>
        <taxon>Bacteria</taxon>
        <taxon>Pseudomonadati</taxon>
        <taxon>Pseudomonadota</taxon>
        <taxon>Gammaproteobacteria</taxon>
        <taxon>Vibrionales</taxon>
        <taxon>Vibrionaceae</taxon>
        <taxon>Vibrio</taxon>
    </lineage>
</organism>
<dbReference type="Gene3D" id="3.90.1010.10">
    <property type="match status" value="1"/>
</dbReference>
<protein>
    <submittedName>
        <fullName evidence="2">SufE family protein</fullName>
    </submittedName>
</protein>
<dbReference type="PANTHER" id="PTHR43597:SF3">
    <property type="entry name" value="CYSTEINE DESULFURATION PROTEIN SUFE"/>
    <property type="match status" value="1"/>
</dbReference>
<evidence type="ECO:0000259" key="1">
    <source>
        <dbReference type="Pfam" id="PF02657"/>
    </source>
</evidence>
<accession>A0AB39H7M2</accession>
<reference evidence="2" key="1">
    <citation type="submission" date="2024-07" db="EMBL/GenBank/DDBJ databases">
        <title>Genome Analysis of a Potential Novel Vibrio Species Secreting pH- and Thermo-stable Alginate Lyase and its Application in Producing Alginate Oligosaccharides.</title>
        <authorList>
            <person name="Huang H."/>
            <person name="Bao K."/>
        </authorList>
    </citation>
    <scope>NUCLEOTIDE SEQUENCE</scope>
    <source>
        <strain evidence="2">HB236076</strain>
    </source>
</reference>
<dbReference type="EMBL" id="CP162601">
    <property type="protein sequence ID" value="XDK24004.1"/>
    <property type="molecule type" value="Genomic_DNA"/>
</dbReference>
<dbReference type="KEGG" id="vih:AB0763_07090"/>
<dbReference type="RefSeq" id="WP_306100052.1">
    <property type="nucleotide sequence ID" value="NZ_CP162601.1"/>
</dbReference>
<name>A0AB39H7M2_9VIBR</name>
<feature type="domain" description="Fe-S metabolism associated" evidence="1">
    <location>
        <begin position="8"/>
        <end position="127"/>
    </location>
</feature>
<dbReference type="AlphaFoldDB" id="A0AB39H7M2"/>